<evidence type="ECO:0000313" key="2">
    <source>
        <dbReference type="EMBL" id="TWB69610.1"/>
    </source>
</evidence>
<comment type="caution">
    <text evidence="2">The sequence shown here is derived from an EMBL/GenBank/DDBJ whole genome shotgun (WGS) entry which is preliminary data.</text>
</comment>
<name>A0A560JMT5_9BRAD</name>
<dbReference type="AlphaFoldDB" id="A0A560JMT5"/>
<evidence type="ECO:0000313" key="3">
    <source>
        <dbReference type="Proteomes" id="UP000315914"/>
    </source>
</evidence>
<keyword evidence="3" id="KW-1185">Reference proteome</keyword>
<gene>
    <name evidence="2" type="ORF">FBZ95_109207</name>
</gene>
<protein>
    <submittedName>
        <fullName evidence="2">Uncharacterized protein</fullName>
    </submittedName>
</protein>
<dbReference type="EMBL" id="VITW01000009">
    <property type="protein sequence ID" value="TWB69610.1"/>
    <property type="molecule type" value="Genomic_DNA"/>
</dbReference>
<sequence length="209" mass="23137">MLPRHDETTSSPVANLTEWLGGSAIARPQPFPSAMPTTGAVASSARGKHRKLTCRRLPTPAFGCSILRGRWARLFQHSKKGPAFFRDDPLSGFARNQALSENIEVWHPRRKSLHTIGPLRTTGVEHRQVMLQDGQTRTALRLAGENFKYRDLKTHFLQPNAIAPEPHILAAPAEPRARLRKKNLKTIAGVGPANWNACLAYPCRSGEAL</sequence>
<feature type="region of interest" description="Disordered" evidence="1">
    <location>
        <begin position="27"/>
        <end position="47"/>
    </location>
</feature>
<proteinExistence type="predicted"/>
<dbReference type="Proteomes" id="UP000315914">
    <property type="component" value="Unassembled WGS sequence"/>
</dbReference>
<evidence type="ECO:0000256" key="1">
    <source>
        <dbReference type="SAM" id="MobiDB-lite"/>
    </source>
</evidence>
<reference evidence="2 3" key="1">
    <citation type="submission" date="2019-06" db="EMBL/GenBank/DDBJ databases">
        <title>Genomic Encyclopedia of Type Strains, Phase IV (KMG-V): Genome sequencing to study the core and pangenomes of soil and plant-associated prokaryotes.</title>
        <authorList>
            <person name="Whitman W."/>
        </authorList>
    </citation>
    <scope>NUCLEOTIDE SEQUENCE [LARGE SCALE GENOMIC DNA]</scope>
    <source>
        <strain evidence="2 3">BR 10556</strain>
    </source>
</reference>
<accession>A0A560JMT5</accession>
<organism evidence="2 3">
    <name type="scientific">Bradyrhizobium sacchari</name>
    <dbReference type="NCBI Taxonomy" id="1399419"/>
    <lineage>
        <taxon>Bacteria</taxon>
        <taxon>Pseudomonadati</taxon>
        <taxon>Pseudomonadota</taxon>
        <taxon>Alphaproteobacteria</taxon>
        <taxon>Hyphomicrobiales</taxon>
        <taxon>Nitrobacteraceae</taxon>
        <taxon>Bradyrhizobium</taxon>
    </lineage>
</organism>